<dbReference type="KEGG" id="gfe:Gferi_25085"/>
<dbReference type="Proteomes" id="UP000095743">
    <property type="component" value="Chromosome"/>
</dbReference>
<keyword evidence="4" id="KW-1185">Reference proteome</keyword>
<keyword evidence="1" id="KW-0233">DNA recombination</keyword>
<dbReference type="AlphaFoldDB" id="A0A1D8GNN3"/>
<name>A0A1D8GNN3_9FIRM</name>
<dbReference type="GO" id="GO:0006310">
    <property type="term" value="P:DNA recombination"/>
    <property type="evidence" value="ECO:0007669"/>
    <property type="project" value="UniProtKB-KW"/>
</dbReference>
<sequence>MTWTILKNACAALGVKENVGTHTLRKTWGYWAWKSGVPLPIIMEVLNHSSLSVTKRYLGITQDEINDAYIGLNL</sequence>
<dbReference type="PROSITE" id="PS51898">
    <property type="entry name" value="TYR_RECOMBINASE"/>
    <property type="match status" value="1"/>
</dbReference>
<dbReference type="Gene3D" id="1.10.443.10">
    <property type="entry name" value="Intergrase catalytic core"/>
    <property type="match status" value="1"/>
</dbReference>
<dbReference type="InterPro" id="IPR013762">
    <property type="entry name" value="Integrase-like_cat_sf"/>
</dbReference>
<protein>
    <recommendedName>
        <fullName evidence="2">Tyr recombinase domain-containing protein</fullName>
    </recommendedName>
</protein>
<evidence type="ECO:0000256" key="1">
    <source>
        <dbReference type="ARBA" id="ARBA00023172"/>
    </source>
</evidence>
<accession>A0A1D8GNN3</accession>
<reference evidence="3 4" key="1">
    <citation type="submission" date="2016-09" db="EMBL/GenBank/DDBJ databases">
        <title>Genomic analysis reveals versatility of anaerobic energy metabolism of Geosporobacter ferrireducens IRF9 of phylum Firmicutes.</title>
        <authorList>
            <person name="Kim S.-J."/>
        </authorList>
    </citation>
    <scope>NUCLEOTIDE SEQUENCE [LARGE SCALE GENOMIC DNA]</scope>
    <source>
        <strain evidence="3 4">IRF9</strain>
    </source>
</reference>
<evidence type="ECO:0000313" key="4">
    <source>
        <dbReference type="Proteomes" id="UP000095743"/>
    </source>
</evidence>
<gene>
    <name evidence="3" type="ORF">Gferi_25085</name>
</gene>
<dbReference type="EMBL" id="CP017269">
    <property type="protein sequence ID" value="AOT72539.1"/>
    <property type="molecule type" value="Genomic_DNA"/>
</dbReference>
<feature type="domain" description="Tyr recombinase" evidence="2">
    <location>
        <begin position="1"/>
        <end position="70"/>
    </location>
</feature>
<dbReference type="Pfam" id="PF00589">
    <property type="entry name" value="Phage_integrase"/>
    <property type="match status" value="1"/>
</dbReference>
<dbReference type="InterPro" id="IPR002104">
    <property type="entry name" value="Integrase_catalytic"/>
</dbReference>
<dbReference type="InterPro" id="IPR011010">
    <property type="entry name" value="DNA_brk_join_enz"/>
</dbReference>
<dbReference type="GO" id="GO:0015074">
    <property type="term" value="P:DNA integration"/>
    <property type="evidence" value="ECO:0007669"/>
    <property type="project" value="InterPro"/>
</dbReference>
<evidence type="ECO:0000313" key="3">
    <source>
        <dbReference type="EMBL" id="AOT72539.1"/>
    </source>
</evidence>
<evidence type="ECO:0000259" key="2">
    <source>
        <dbReference type="PROSITE" id="PS51898"/>
    </source>
</evidence>
<dbReference type="STRING" id="1424294.Gferi_25085"/>
<dbReference type="GO" id="GO:0003677">
    <property type="term" value="F:DNA binding"/>
    <property type="evidence" value="ECO:0007669"/>
    <property type="project" value="InterPro"/>
</dbReference>
<proteinExistence type="predicted"/>
<organism evidence="3 4">
    <name type="scientific">Geosporobacter ferrireducens</name>
    <dbReference type="NCBI Taxonomy" id="1424294"/>
    <lineage>
        <taxon>Bacteria</taxon>
        <taxon>Bacillati</taxon>
        <taxon>Bacillota</taxon>
        <taxon>Clostridia</taxon>
        <taxon>Peptostreptococcales</taxon>
        <taxon>Thermotaleaceae</taxon>
        <taxon>Geosporobacter</taxon>
    </lineage>
</organism>
<dbReference type="SUPFAM" id="SSF56349">
    <property type="entry name" value="DNA breaking-rejoining enzymes"/>
    <property type="match status" value="1"/>
</dbReference>